<organism evidence="1">
    <name type="scientific">hydrothermal vent metagenome</name>
    <dbReference type="NCBI Taxonomy" id="652676"/>
    <lineage>
        <taxon>unclassified sequences</taxon>
        <taxon>metagenomes</taxon>
        <taxon>ecological metagenomes</taxon>
    </lineage>
</organism>
<evidence type="ECO:0000313" key="1">
    <source>
        <dbReference type="EMBL" id="VAW14005.1"/>
    </source>
</evidence>
<reference evidence="1" key="1">
    <citation type="submission" date="2018-06" db="EMBL/GenBank/DDBJ databases">
        <authorList>
            <person name="Zhirakovskaya E."/>
        </authorList>
    </citation>
    <scope>NUCLEOTIDE SEQUENCE</scope>
</reference>
<name>A0A3B0T6J3_9ZZZZ</name>
<proteinExistence type="predicted"/>
<dbReference type="EMBL" id="UOEO01000001">
    <property type="protein sequence ID" value="VAW14005.1"/>
    <property type="molecule type" value="Genomic_DNA"/>
</dbReference>
<gene>
    <name evidence="1" type="ORF">MNBD_ALPHA12-1103</name>
</gene>
<dbReference type="AlphaFoldDB" id="A0A3B0T6J3"/>
<accession>A0A3B0T6J3</accession>
<sequence>MILAMTLSIRADYFFMGRGMKIAIIGFHCPAGVLEPVFG</sequence>
<protein>
    <submittedName>
        <fullName evidence="1">Uncharacterized protein</fullName>
    </submittedName>
</protein>